<dbReference type="PANTHER" id="PTHR37321">
    <property type="entry name" value="EXPORTED PROTEIN-RELATED"/>
    <property type="match status" value="1"/>
</dbReference>
<evidence type="ECO:0000313" key="6">
    <source>
        <dbReference type="Proteomes" id="UP000256304"/>
    </source>
</evidence>
<dbReference type="EMBL" id="QTTN01000011">
    <property type="protein sequence ID" value="REE86129.1"/>
    <property type="molecule type" value="Genomic_DNA"/>
</dbReference>
<sequence>MKWKRNWKWNKRLGTTFLGLVILAASSPFAPLPKAEAAGLSWPSGQILPSFSAPASTLDEMNLVTEYKYEAETMGHGTGHLDGNGWLAQTGIDAANAHMVYGPYVTNIPTGANTAFFDMIVDNNTANNDVIVTIDVHDSTSGTILATRDIHRQDWTQAGSYQRFTLPFNNATAGHSLEFRVYWYGRAYTKVDAVGTHPDSKVDESVVFTTLKGLVNKTQPRIYTYDDAVKNEDGKDTWLGNLGIGHTDVTDNWSLITKYASEINGIVVYDTAVPDTINLATLIASRSGGIVAPPSLVTKLSSAPYNLPILDDLRGDFSNKLAVYQYMYTNYWSLLTHKLIIGLNPDIKGFLRDYATATGAAVVWLDPAVPAEKTLLQSFLADMPYGSGIYMGWWPDEGLGVQTASEYGVSTIASDFSSNLTVFSGTSRTVNVKPIPNKPPLQNKIYVSLILSDGDNLQYMEHRFKKLWDSANRGTVPLGWTVSPAMLDAKPGLLNYLHTSATANDVLIAGPSGVGYTYPNYWTNQTYLDSFVALSDDYMNRAGLTISTIWNTITGGINANVGTSFAQHAPSLLGLTSMAGGGAITVYNNTLPVQGLNATYCYSLATLISEINGAIAGWNGTSPRFVSIQANPWDVTYQNFVDAVNNFSSNSNIVFVRPDTYFQLMRENNNLPIDPSTVVKTYEAESNFSHSTGAASGSDWSANVASHNVDFMLWGNYDNSIPVGMNTATFKMKIDSNTGTNDNVVTLDVRDNATGQTLAAFDVYRNQFKSNNAYQDFSLSFNNPSGSSLEFRAYYRDKATISIDKVTVTRRLGKFESEGAYVGHGVGRVSGDGWQASSSLDNQGHMVYGPYDPNVPVGNRNVAFRLKIDNNTLDNANVAKIDVYDAATGTSVVQSEITRQQFTAVNQYQNFTLSFNQTLNRNLEYRIWYYDNATITADNVTIN</sequence>
<dbReference type="InterPro" id="IPR048310">
    <property type="entry name" value="GxGYxYP_N_2nd"/>
</dbReference>
<evidence type="ECO:0000259" key="4">
    <source>
        <dbReference type="Pfam" id="PF20958"/>
    </source>
</evidence>
<dbReference type="Pfam" id="PF20957">
    <property type="entry name" value="GxGYxYP_N_2nd"/>
    <property type="match status" value="1"/>
</dbReference>
<dbReference type="InterPro" id="IPR038410">
    <property type="entry name" value="GxGYxYP_C_sf"/>
</dbReference>
<accession>A0A3D9SAQ0</accession>
<protein>
    <submittedName>
        <fullName evidence="5">GxGYxY motif-containing protein</fullName>
    </submittedName>
</protein>
<dbReference type="InterPro" id="IPR048309">
    <property type="entry name" value="GxGYxYP_N_3rd"/>
</dbReference>
<gene>
    <name evidence="5" type="ORF">A8990_11125</name>
</gene>
<dbReference type="Gene3D" id="3.20.20.490">
    <property type="entry name" value="GxGYxYP glycoside hydrolase, C-terminal domain"/>
    <property type="match status" value="1"/>
</dbReference>
<keyword evidence="6" id="KW-1185">Reference proteome</keyword>
<feature type="domain" description="GxGYxYP putative glycoside hydrolase C-terminal" evidence="2">
    <location>
        <begin position="443"/>
        <end position="666"/>
    </location>
</feature>
<feature type="domain" description="GxGYxYP putative glycoside hydrolase third N-terminal" evidence="4">
    <location>
        <begin position="337"/>
        <end position="424"/>
    </location>
</feature>
<feature type="domain" description="GxGYxYP putative glycoside hydrolase second N-terminal" evidence="3">
    <location>
        <begin position="263"/>
        <end position="333"/>
    </location>
</feature>
<reference evidence="5 6" key="1">
    <citation type="submission" date="2018-08" db="EMBL/GenBank/DDBJ databases">
        <title>Genomic Encyclopedia of Type Strains, Phase III (KMG-III): the genomes of soil and plant-associated and newly described type strains.</title>
        <authorList>
            <person name="Whitman W."/>
        </authorList>
    </citation>
    <scope>NUCLEOTIDE SEQUENCE [LARGE SCALE GENOMIC DNA]</scope>
    <source>
        <strain evidence="5 6">CGMCC 1.10966</strain>
    </source>
</reference>
<proteinExistence type="predicted"/>
<dbReference type="PANTHER" id="PTHR37321:SF1">
    <property type="entry name" value="EXPORTED PROTEIN"/>
    <property type="match status" value="1"/>
</dbReference>
<feature type="signal peptide" evidence="1">
    <location>
        <begin position="1"/>
        <end position="30"/>
    </location>
</feature>
<evidence type="ECO:0000313" key="5">
    <source>
        <dbReference type="EMBL" id="REE86129.1"/>
    </source>
</evidence>
<evidence type="ECO:0000259" key="3">
    <source>
        <dbReference type="Pfam" id="PF20957"/>
    </source>
</evidence>
<feature type="chain" id="PRO_5039609668" evidence="1">
    <location>
        <begin position="31"/>
        <end position="943"/>
    </location>
</feature>
<evidence type="ECO:0000256" key="1">
    <source>
        <dbReference type="SAM" id="SignalP"/>
    </source>
</evidence>
<dbReference type="AlphaFoldDB" id="A0A3D9SAQ0"/>
<comment type="caution">
    <text evidence="5">The sequence shown here is derived from an EMBL/GenBank/DDBJ whole genome shotgun (WGS) entry which is preliminary data.</text>
</comment>
<name>A0A3D9SAQ0_9BACL</name>
<dbReference type="InterPro" id="IPR025832">
    <property type="entry name" value="GxGYxYP_C"/>
</dbReference>
<dbReference type="Pfam" id="PF20958">
    <property type="entry name" value="GxGYxYP_N_3rd"/>
    <property type="match status" value="1"/>
</dbReference>
<dbReference type="Proteomes" id="UP000256304">
    <property type="component" value="Unassembled WGS sequence"/>
</dbReference>
<dbReference type="RefSeq" id="WP_116189154.1">
    <property type="nucleotide sequence ID" value="NZ_QTTN01000011.1"/>
</dbReference>
<dbReference type="Pfam" id="PF14323">
    <property type="entry name" value="GxGYxYP_C"/>
    <property type="match status" value="1"/>
</dbReference>
<organism evidence="5 6">
    <name type="scientific">Paenibacillus taihuensis</name>
    <dbReference type="NCBI Taxonomy" id="1156355"/>
    <lineage>
        <taxon>Bacteria</taxon>
        <taxon>Bacillati</taxon>
        <taxon>Bacillota</taxon>
        <taxon>Bacilli</taxon>
        <taxon>Bacillales</taxon>
        <taxon>Paenibacillaceae</taxon>
        <taxon>Paenibacillus</taxon>
    </lineage>
</organism>
<dbReference type="OrthoDB" id="3799094at2"/>
<keyword evidence="1" id="KW-0732">Signal</keyword>
<evidence type="ECO:0000259" key="2">
    <source>
        <dbReference type="Pfam" id="PF14323"/>
    </source>
</evidence>